<name>A0A6C0LGF2_9ZZZZ</name>
<dbReference type="Pfam" id="PF02037">
    <property type="entry name" value="SAP"/>
    <property type="match status" value="1"/>
</dbReference>
<protein>
    <recommendedName>
        <fullName evidence="2">SAP domain-containing protein</fullName>
    </recommendedName>
</protein>
<accession>A0A6C0LGF2</accession>
<evidence type="ECO:0000313" key="3">
    <source>
        <dbReference type="EMBL" id="QHU29500.1"/>
    </source>
</evidence>
<evidence type="ECO:0000259" key="2">
    <source>
        <dbReference type="PROSITE" id="PS50800"/>
    </source>
</evidence>
<dbReference type="EMBL" id="MN740489">
    <property type="protein sequence ID" value="QHU29500.1"/>
    <property type="molecule type" value="Genomic_DNA"/>
</dbReference>
<dbReference type="SMART" id="SM00513">
    <property type="entry name" value="SAP"/>
    <property type="match status" value="1"/>
</dbReference>
<dbReference type="PROSITE" id="PS50800">
    <property type="entry name" value="SAP"/>
    <property type="match status" value="1"/>
</dbReference>
<proteinExistence type="predicted"/>
<dbReference type="AlphaFoldDB" id="A0A6C0LGF2"/>
<evidence type="ECO:0000256" key="1">
    <source>
        <dbReference type="SAM" id="Phobius"/>
    </source>
</evidence>
<organism evidence="3">
    <name type="scientific">viral metagenome</name>
    <dbReference type="NCBI Taxonomy" id="1070528"/>
    <lineage>
        <taxon>unclassified sequences</taxon>
        <taxon>metagenomes</taxon>
        <taxon>organismal metagenomes</taxon>
    </lineage>
</organism>
<keyword evidence="1" id="KW-0472">Membrane</keyword>
<reference evidence="3" key="1">
    <citation type="journal article" date="2020" name="Nature">
        <title>Giant virus diversity and host interactions through global metagenomics.</title>
        <authorList>
            <person name="Schulz F."/>
            <person name="Roux S."/>
            <person name="Paez-Espino D."/>
            <person name="Jungbluth S."/>
            <person name="Walsh D.A."/>
            <person name="Denef V.J."/>
            <person name="McMahon K.D."/>
            <person name="Konstantinidis K.T."/>
            <person name="Eloe-Fadrosh E.A."/>
            <person name="Kyrpides N.C."/>
            <person name="Woyke T."/>
        </authorList>
    </citation>
    <scope>NUCLEOTIDE SEQUENCE</scope>
    <source>
        <strain evidence="3">GVMAG-M-3300027804-48</strain>
    </source>
</reference>
<dbReference type="SUPFAM" id="SSF68906">
    <property type="entry name" value="SAP domain"/>
    <property type="match status" value="1"/>
</dbReference>
<keyword evidence="1" id="KW-1133">Transmembrane helix</keyword>
<dbReference type="InterPro" id="IPR036361">
    <property type="entry name" value="SAP_dom_sf"/>
</dbReference>
<feature type="transmembrane region" description="Helical" evidence="1">
    <location>
        <begin position="12"/>
        <end position="30"/>
    </location>
</feature>
<dbReference type="Gene3D" id="1.10.720.30">
    <property type="entry name" value="SAP domain"/>
    <property type="match status" value="1"/>
</dbReference>
<keyword evidence="1" id="KW-0812">Transmembrane</keyword>
<sequence>MLIFKIFSLNNIINYFSYFILFIIIFFLFYKYLYLEQSFYVLSTRLNRLEIDNNNPSIYSPPTSSTMTSAEIIMNEIFNDCSSDNSCCVDGTCKLNTTQQQPTSPKVVINDEVQIINEIFDLKKETDDKESVMSASIGASGGGGHATKKALMKLSLDKLKSQCQDRNLSTEGTKNQLADRIIVHDNTVEITDISDFVEE</sequence>
<dbReference type="InterPro" id="IPR003034">
    <property type="entry name" value="SAP_dom"/>
</dbReference>
<feature type="domain" description="SAP" evidence="2">
    <location>
        <begin position="151"/>
        <end position="185"/>
    </location>
</feature>